<dbReference type="AlphaFoldDB" id="A0A8T3C5Y4"/>
<protein>
    <recommendedName>
        <fullName evidence="1">DUF4283 domain-containing protein</fullName>
    </recommendedName>
</protein>
<accession>A0A8T3C5Y4</accession>
<evidence type="ECO:0000313" key="2">
    <source>
        <dbReference type="EMBL" id="KAI0529240.1"/>
    </source>
</evidence>
<dbReference type="SUPFAM" id="SSF56219">
    <property type="entry name" value="DNase I-like"/>
    <property type="match status" value="1"/>
</dbReference>
<dbReference type="PANTHER" id="PTHR31286">
    <property type="entry name" value="GLYCINE-RICH CELL WALL STRUCTURAL PROTEIN 1.8-LIKE"/>
    <property type="match status" value="1"/>
</dbReference>
<dbReference type="OrthoDB" id="996998at2759"/>
<name>A0A8T3C5Y4_DENNO</name>
<sequence length="825" mass="92849">MQQLRDNKSLRIDKTKHEEIREHRILIRYETNYNQGLLLSLRFDQFPCTIQHHGIFVDAFEAEEWKIIIAFTVIGGVRLLVVDGGWQWLSTVMNCGWGWPVDVDSGHCLSAVASGTRSDIRTGCPTMIRFTVDEAGYWKVKIFIETHNHDLARPEDRHLLRSCRNVCDVKASILKSMTEGGIRTIDACTYLDDEVGEREFVLVGFGFAVFFLFESRGRMSSSDRRQRIAGGCIQSGVGRNSTLKPHDQRSVNFRGVLRDQEKPRLSPNLVIIDGIRQSERINPIVEGKGKGISVDVDQNVEEEAFPGFQAEREFELLSPENDQKPMESIEKNGVNQNEGFKSNGDVNQGNNFESAWKKTQHIKLNFDSKSTQLSEDGVAVKLKTDKELSNSHILKKSLVIKILGQELPFSISSQELRRQWSKYGSFHLTTLGNNWILCSFANQESMEEVLNGGPWYIGNHIIGMDRWSPSFSTDSLKGITSPVWIRFLGLPLSCWDEDNIPIIASMIGTPLMLDGNSFKWGKREYARCCVCVDLEKSSLQVGEVKSDIVKKKVEEYGSWIHVKFNNRRFKNAKKNIGVNTFVKKVYKPVAIMKQGNAAEVKEVCITEKSSVQAESAKETQDVAVQVQKIPVAVNKFQVLDCDVEEGEITERMNVKIFSKSIDLDSVEAVGSPGLQDSIAEQIREEQTVGLSNSVKGHTETKISSLNRNEVNQIIGSDWDYYLHPSIGNSGGILMLWKKDFASFEMVDHSAQVIIGKLITNALGKWSIATVYGGKDAQTRRFLWRTLENSLSEDDPCIIGGDFNCILSKEDKRGGKQFCLSKGSKT</sequence>
<organism evidence="2 3">
    <name type="scientific">Dendrobium nobile</name>
    <name type="common">Orchid</name>
    <dbReference type="NCBI Taxonomy" id="94219"/>
    <lineage>
        <taxon>Eukaryota</taxon>
        <taxon>Viridiplantae</taxon>
        <taxon>Streptophyta</taxon>
        <taxon>Embryophyta</taxon>
        <taxon>Tracheophyta</taxon>
        <taxon>Spermatophyta</taxon>
        <taxon>Magnoliopsida</taxon>
        <taxon>Liliopsida</taxon>
        <taxon>Asparagales</taxon>
        <taxon>Orchidaceae</taxon>
        <taxon>Epidendroideae</taxon>
        <taxon>Malaxideae</taxon>
        <taxon>Dendrobiinae</taxon>
        <taxon>Dendrobium</taxon>
    </lineage>
</organism>
<proteinExistence type="predicted"/>
<dbReference type="InterPro" id="IPR025558">
    <property type="entry name" value="DUF4283"/>
</dbReference>
<dbReference type="InterPro" id="IPR036691">
    <property type="entry name" value="Endo/exonu/phosph_ase_sf"/>
</dbReference>
<gene>
    <name evidence="2" type="ORF">KFK09_001787</name>
</gene>
<evidence type="ECO:0000259" key="1">
    <source>
        <dbReference type="Pfam" id="PF14111"/>
    </source>
</evidence>
<reference evidence="2" key="1">
    <citation type="journal article" date="2022" name="Front. Genet.">
        <title>Chromosome-Scale Assembly of the Dendrobium nobile Genome Provides Insights Into the Molecular Mechanism of the Biosynthesis of the Medicinal Active Ingredient of Dendrobium.</title>
        <authorList>
            <person name="Xu Q."/>
            <person name="Niu S.-C."/>
            <person name="Li K.-L."/>
            <person name="Zheng P.-J."/>
            <person name="Zhang X.-J."/>
            <person name="Jia Y."/>
            <person name="Liu Y."/>
            <person name="Niu Y.-X."/>
            <person name="Yu L.-H."/>
            <person name="Chen D.-F."/>
            <person name="Zhang G.-Q."/>
        </authorList>
    </citation>
    <scope>NUCLEOTIDE SEQUENCE</scope>
    <source>
        <tissue evidence="2">Leaf</tissue>
    </source>
</reference>
<dbReference type="Gene3D" id="3.60.10.10">
    <property type="entry name" value="Endonuclease/exonuclease/phosphatase"/>
    <property type="match status" value="1"/>
</dbReference>
<dbReference type="Proteomes" id="UP000829196">
    <property type="component" value="Unassembled WGS sequence"/>
</dbReference>
<dbReference type="InterPro" id="IPR040256">
    <property type="entry name" value="At4g02000-like"/>
</dbReference>
<keyword evidence="3" id="KW-1185">Reference proteome</keyword>
<evidence type="ECO:0000313" key="3">
    <source>
        <dbReference type="Proteomes" id="UP000829196"/>
    </source>
</evidence>
<dbReference type="PANTHER" id="PTHR31286:SF99">
    <property type="entry name" value="DUF4283 DOMAIN-CONTAINING PROTEIN"/>
    <property type="match status" value="1"/>
</dbReference>
<dbReference type="Pfam" id="PF14111">
    <property type="entry name" value="DUF4283"/>
    <property type="match status" value="1"/>
</dbReference>
<feature type="domain" description="DUF4283" evidence="1">
    <location>
        <begin position="394"/>
        <end position="474"/>
    </location>
</feature>
<comment type="caution">
    <text evidence="2">The sequence shown here is derived from an EMBL/GenBank/DDBJ whole genome shotgun (WGS) entry which is preliminary data.</text>
</comment>
<dbReference type="EMBL" id="JAGYWB010000002">
    <property type="protein sequence ID" value="KAI0529240.1"/>
    <property type="molecule type" value="Genomic_DNA"/>
</dbReference>